<organism evidence="2 3">
    <name type="scientific">Gigaspora rosea</name>
    <dbReference type="NCBI Taxonomy" id="44941"/>
    <lineage>
        <taxon>Eukaryota</taxon>
        <taxon>Fungi</taxon>
        <taxon>Fungi incertae sedis</taxon>
        <taxon>Mucoromycota</taxon>
        <taxon>Glomeromycotina</taxon>
        <taxon>Glomeromycetes</taxon>
        <taxon>Diversisporales</taxon>
        <taxon>Gigasporaceae</taxon>
        <taxon>Gigaspora</taxon>
    </lineage>
</organism>
<dbReference type="Proteomes" id="UP000266673">
    <property type="component" value="Unassembled WGS sequence"/>
</dbReference>
<accession>A0A397UDT4</accession>
<dbReference type="OrthoDB" id="2431350at2759"/>
<proteinExistence type="predicted"/>
<protein>
    <submittedName>
        <fullName evidence="2">Uncharacterized protein</fullName>
    </submittedName>
</protein>
<evidence type="ECO:0000313" key="2">
    <source>
        <dbReference type="EMBL" id="RIB08432.1"/>
    </source>
</evidence>
<feature type="compositionally biased region" description="Low complexity" evidence="1">
    <location>
        <begin position="228"/>
        <end position="238"/>
    </location>
</feature>
<evidence type="ECO:0000256" key="1">
    <source>
        <dbReference type="SAM" id="MobiDB-lite"/>
    </source>
</evidence>
<name>A0A397UDT4_9GLOM</name>
<sequence>MLPETINVFPEQLCTELTIMSTNSERLRSKGLQPVPNPWSCFSKKLYHPDDWTLRVRRREILQTVLITSSEGDYVLTPEDLPSSSLLLIYFAAIIADSYIPDNQGGRESFMMARLLYNGVTNNRNVESKVIVSYKNENNRYNAMKNNLKKTVLSVIERLKISSKKFPNILASDIEWTHVSNELSASSTTINAKGISEVESDEDLNSIEEKYAMLTSQVPQKRQNTKHNINLRNSNNKRSNNKTISFNFVNIISQVQKGSSSVKMAFKGQSSSTNNSASTSQNTSQHISPCTTRVEDKEDAALVSDDELTELVEVRIQEVTPEIKEKHRKNLRSAKK</sequence>
<gene>
    <name evidence="2" type="ORF">C2G38_2211649</name>
</gene>
<evidence type="ECO:0000313" key="3">
    <source>
        <dbReference type="Proteomes" id="UP000266673"/>
    </source>
</evidence>
<feature type="compositionally biased region" description="Low complexity" evidence="1">
    <location>
        <begin position="269"/>
        <end position="285"/>
    </location>
</feature>
<keyword evidence="3" id="KW-1185">Reference proteome</keyword>
<feature type="region of interest" description="Disordered" evidence="1">
    <location>
        <begin position="263"/>
        <end position="298"/>
    </location>
</feature>
<feature type="region of interest" description="Disordered" evidence="1">
    <location>
        <begin position="218"/>
        <end position="238"/>
    </location>
</feature>
<comment type="caution">
    <text evidence="2">The sequence shown here is derived from an EMBL/GenBank/DDBJ whole genome shotgun (WGS) entry which is preliminary data.</text>
</comment>
<reference evidence="2 3" key="1">
    <citation type="submission" date="2018-06" db="EMBL/GenBank/DDBJ databases">
        <title>Comparative genomics reveals the genomic features of Rhizophagus irregularis, R. cerebriforme, R. diaphanum and Gigaspora rosea, and their symbiotic lifestyle signature.</title>
        <authorList>
            <person name="Morin E."/>
            <person name="San Clemente H."/>
            <person name="Chen E.C.H."/>
            <person name="De La Providencia I."/>
            <person name="Hainaut M."/>
            <person name="Kuo A."/>
            <person name="Kohler A."/>
            <person name="Murat C."/>
            <person name="Tang N."/>
            <person name="Roy S."/>
            <person name="Loubradou J."/>
            <person name="Henrissat B."/>
            <person name="Grigoriev I.V."/>
            <person name="Corradi N."/>
            <person name="Roux C."/>
            <person name="Martin F.M."/>
        </authorList>
    </citation>
    <scope>NUCLEOTIDE SEQUENCE [LARGE SCALE GENOMIC DNA]</scope>
    <source>
        <strain evidence="2 3">DAOM 194757</strain>
    </source>
</reference>
<dbReference type="EMBL" id="QKWP01001509">
    <property type="protein sequence ID" value="RIB08432.1"/>
    <property type="molecule type" value="Genomic_DNA"/>
</dbReference>
<dbReference type="AlphaFoldDB" id="A0A397UDT4"/>